<accession>A0A7R9LGN2</accession>
<reference evidence="2" key="1">
    <citation type="submission" date="2020-11" db="EMBL/GenBank/DDBJ databases">
        <authorList>
            <person name="Tran Van P."/>
        </authorList>
    </citation>
    <scope>NUCLEOTIDE SEQUENCE</scope>
</reference>
<protein>
    <submittedName>
        <fullName evidence="2">Uncharacterized protein</fullName>
    </submittedName>
</protein>
<evidence type="ECO:0000313" key="2">
    <source>
        <dbReference type="EMBL" id="CAD7640535.1"/>
    </source>
</evidence>
<dbReference type="SUPFAM" id="SSF82171">
    <property type="entry name" value="DPP6 N-terminal domain-like"/>
    <property type="match status" value="1"/>
</dbReference>
<feature type="transmembrane region" description="Helical" evidence="1">
    <location>
        <begin position="76"/>
        <end position="99"/>
    </location>
</feature>
<dbReference type="Proteomes" id="UP000759131">
    <property type="component" value="Unassembled WGS sequence"/>
</dbReference>
<evidence type="ECO:0000256" key="1">
    <source>
        <dbReference type="SAM" id="Phobius"/>
    </source>
</evidence>
<proteinExistence type="predicted"/>
<evidence type="ECO:0000313" key="3">
    <source>
        <dbReference type="Proteomes" id="UP000759131"/>
    </source>
</evidence>
<keyword evidence="1" id="KW-1133">Transmembrane helix</keyword>
<feature type="non-terminal residue" evidence="2">
    <location>
        <position position="259"/>
    </location>
</feature>
<dbReference type="AlphaFoldDB" id="A0A7R9LGN2"/>
<dbReference type="Gene3D" id="2.140.10.30">
    <property type="entry name" value="Dipeptidylpeptidase IV, N-terminal domain"/>
    <property type="match status" value="1"/>
</dbReference>
<keyword evidence="3" id="KW-1185">Reference proteome</keyword>
<gene>
    <name evidence="2" type="ORF">OSB1V03_LOCUS18253</name>
</gene>
<dbReference type="EMBL" id="OC878309">
    <property type="protein sequence ID" value="CAD7640535.1"/>
    <property type="molecule type" value="Genomic_DNA"/>
</dbReference>
<keyword evidence="1" id="KW-0472">Membrane</keyword>
<dbReference type="EMBL" id="CAJPIZ010023734">
    <property type="protein sequence ID" value="CAG2118301.1"/>
    <property type="molecule type" value="Genomic_DNA"/>
</dbReference>
<organism evidence="2">
    <name type="scientific">Medioppia subpectinata</name>
    <dbReference type="NCBI Taxonomy" id="1979941"/>
    <lineage>
        <taxon>Eukaryota</taxon>
        <taxon>Metazoa</taxon>
        <taxon>Ecdysozoa</taxon>
        <taxon>Arthropoda</taxon>
        <taxon>Chelicerata</taxon>
        <taxon>Arachnida</taxon>
        <taxon>Acari</taxon>
        <taxon>Acariformes</taxon>
        <taxon>Sarcoptiformes</taxon>
        <taxon>Oribatida</taxon>
        <taxon>Brachypylina</taxon>
        <taxon>Oppioidea</taxon>
        <taxon>Oppiidae</taxon>
        <taxon>Medioppia</taxon>
    </lineage>
</organism>
<sequence>MTKTFGNNRNSVINENFYEVPNLATTSFTGSPNMNRTYQVNNNNDSVANTGNGNANGLSTTHLYEDDSKKSPLSRYLGVLFLIGLMCLSIAFLAFAIFYDEIIDSDGENAEEYWSRIQKEIKMKQNASRIDMYNNTLRKITEGQSFVDIITDQKPITVSSKPGITFANYLSGELSYSLFHGKWISDHEVLHYDSKNNLCSFNVLKLTNDIIIPFKTIQRLRLSGLSLSPDRKYFLTLYNAKRVYRYSSAGKYRIYPIND</sequence>
<keyword evidence="1" id="KW-0812">Transmembrane</keyword>
<name>A0A7R9LGN2_9ACAR</name>